<protein>
    <recommendedName>
        <fullName evidence="1">Sulfatase-modifying factor enzyme-like domain-containing protein</fullName>
    </recommendedName>
</protein>
<dbReference type="InterPro" id="IPR016187">
    <property type="entry name" value="CTDL_fold"/>
</dbReference>
<comment type="caution">
    <text evidence="2">The sequence shown here is derived from an EMBL/GenBank/DDBJ whole genome shotgun (WGS) entry which is preliminary data.</text>
</comment>
<dbReference type="Gene3D" id="3.90.1580.10">
    <property type="entry name" value="paralog of FGE (formylglycine-generating enzyme)"/>
    <property type="match status" value="1"/>
</dbReference>
<accession>A0A1Y1QD61</accession>
<evidence type="ECO:0000313" key="2">
    <source>
        <dbReference type="EMBL" id="OQX03011.1"/>
    </source>
</evidence>
<reference evidence="2 3" key="1">
    <citation type="submission" date="2017-01" db="EMBL/GenBank/DDBJ databases">
        <title>Novel large sulfur bacteria in the metagenomes of groundwater-fed chemosynthetic microbial mats in the Lake Huron basin.</title>
        <authorList>
            <person name="Sharrar A.M."/>
            <person name="Flood B.E."/>
            <person name="Bailey J.V."/>
            <person name="Jones D.S."/>
            <person name="Biddanda B."/>
            <person name="Ruberg S.A."/>
            <person name="Marcus D.N."/>
            <person name="Dick G.J."/>
        </authorList>
    </citation>
    <scope>NUCLEOTIDE SEQUENCE [LARGE SCALE GENOMIC DNA]</scope>
    <source>
        <strain evidence="2">A8</strain>
    </source>
</reference>
<evidence type="ECO:0000313" key="3">
    <source>
        <dbReference type="Proteomes" id="UP000192491"/>
    </source>
</evidence>
<dbReference type="SUPFAM" id="SSF56436">
    <property type="entry name" value="C-type lectin-like"/>
    <property type="match status" value="1"/>
</dbReference>
<dbReference type="EMBL" id="MTEJ01000437">
    <property type="protein sequence ID" value="OQX03011.1"/>
    <property type="molecule type" value="Genomic_DNA"/>
</dbReference>
<evidence type="ECO:0000259" key="1">
    <source>
        <dbReference type="Pfam" id="PF03781"/>
    </source>
</evidence>
<dbReference type="Proteomes" id="UP000192491">
    <property type="component" value="Unassembled WGS sequence"/>
</dbReference>
<dbReference type="InterPro" id="IPR005532">
    <property type="entry name" value="SUMF_dom"/>
</dbReference>
<dbReference type="InterPro" id="IPR042095">
    <property type="entry name" value="SUMF_sf"/>
</dbReference>
<dbReference type="AlphaFoldDB" id="A0A1Y1QD61"/>
<organism evidence="2 3">
    <name type="scientific">Thiothrix lacustris</name>
    <dbReference type="NCBI Taxonomy" id="525917"/>
    <lineage>
        <taxon>Bacteria</taxon>
        <taxon>Pseudomonadati</taxon>
        <taxon>Pseudomonadota</taxon>
        <taxon>Gammaproteobacteria</taxon>
        <taxon>Thiotrichales</taxon>
        <taxon>Thiotrichaceae</taxon>
        <taxon>Thiothrix</taxon>
    </lineage>
</organism>
<feature type="domain" description="Sulfatase-modifying factor enzyme-like" evidence="1">
    <location>
        <begin position="33"/>
        <end position="73"/>
    </location>
</feature>
<proteinExistence type="predicted"/>
<dbReference type="Pfam" id="PF03781">
    <property type="entry name" value="FGE-sulfatase"/>
    <property type="match status" value="1"/>
</dbReference>
<gene>
    <name evidence="2" type="ORF">BWK73_40835</name>
</gene>
<name>A0A1Y1QD61_9GAMM</name>
<sequence length="76" mass="8337">MGLLHVSDDGSWYIAALGLSISVCKSVKYPPHSQAGWATRGGSWNNSTDNVRSAIRNRNHPNNRNNNLGFRLLLGC</sequence>